<dbReference type="eggNOG" id="ENOG502ZBN2">
    <property type="taxonomic scope" value="Bacteria"/>
</dbReference>
<evidence type="ECO:0000259" key="2">
    <source>
        <dbReference type="Pfam" id="PF10908"/>
    </source>
</evidence>
<feature type="transmembrane region" description="Helical" evidence="1">
    <location>
        <begin position="24"/>
        <end position="45"/>
    </location>
</feature>
<proteinExistence type="predicted"/>
<keyword evidence="1" id="KW-0472">Membrane</keyword>
<evidence type="ECO:0000313" key="3">
    <source>
        <dbReference type="EMBL" id="ABJ06206.1"/>
    </source>
</evidence>
<dbReference type="HOGENOM" id="CLU_037312_0_0_5"/>
<name>Q07PC8_RHOP5</name>
<keyword evidence="1" id="KW-0812">Transmembrane</keyword>
<evidence type="ECO:0000256" key="1">
    <source>
        <dbReference type="SAM" id="Phobius"/>
    </source>
</evidence>
<dbReference type="Pfam" id="PF10908">
    <property type="entry name" value="Tlde1_dom"/>
    <property type="match status" value="1"/>
</dbReference>
<dbReference type="STRING" id="316055.RPE_2264"/>
<organism evidence="3">
    <name type="scientific">Rhodopseudomonas palustris (strain BisA53)</name>
    <dbReference type="NCBI Taxonomy" id="316055"/>
    <lineage>
        <taxon>Bacteria</taxon>
        <taxon>Pseudomonadati</taxon>
        <taxon>Pseudomonadota</taxon>
        <taxon>Alphaproteobacteria</taxon>
        <taxon>Hyphomicrobiales</taxon>
        <taxon>Nitrobacteraceae</taxon>
        <taxon>Rhodopseudomonas</taxon>
    </lineage>
</organism>
<feature type="domain" description="Tlde1" evidence="2">
    <location>
        <begin position="278"/>
        <end position="382"/>
    </location>
</feature>
<dbReference type="InterPro" id="IPR021225">
    <property type="entry name" value="Tlde1_dom"/>
</dbReference>
<dbReference type="EMBL" id="CP000463">
    <property type="protein sequence ID" value="ABJ06206.1"/>
    <property type="molecule type" value="Genomic_DNA"/>
</dbReference>
<gene>
    <name evidence="3" type="ordered locus">RPE_2264</name>
</gene>
<dbReference type="AlphaFoldDB" id="Q07PC8"/>
<dbReference type="KEGG" id="rpe:RPE_2264"/>
<sequence>MLKTTGVPKAATGRARTARRSGPFSLIGATAISGVVLACAGTLYANVFAAGAFPSVGGFDDRFAAATTSNRTAARSAARQPMALAMLTPPTAPAPLVSSDAPTGSLGGDFAGRFAPTSPSQAPAVGLSRDEFAARFAPPLNSVAPAPEPVQSAKLAPPQPASREVAAAIPLPNVRPADAPAVQAARVADKGPSLREIAQANKQAAIAANNAPSKTAGIFEKLFGKSEPFSAILAFASPDGGVTSDGNAIVPSTGGRYDRMTAVYDISASAVYLPDGTKLEAHSGLGPRMDDPRFVHERMRGATPPHVYDLTMRESLFHGVEAIRLNPVGGSDAIHGRTGLLAHTYLLGPRGDSNGCVSFRDYDAFLRAFKRQQIKRLAVVAKLD</sequence>
<protein>
    <recommendedName>
        <fullName evidence="2">Tlde1 domain-containing protein</fullName>
    </recommendedName>
</protein>
<dbReference type="OrthoDB" id="9816088at2"/>
<keyword evidence="1" id="KW-1133">Transmembrane helix</keyword>
<accession>Q07PC8</accession>
<reference evidence="3" key="1">
    <citation type="submission" date="2006-09" db="EMBL/GenBank/DDBJ databases">
        <title>Complete sequence of Rhodopseudomonas palustris BisA53.</title>
        <authorList>
            <consortium name="US DOE Joint Genome Institute"/>
            <person name="Copeland A."/>
            <person name="Lucas S."/>
            <person name="Lapidus A."/>
            <person name="Barry K."/>
            <person name="Detter J.C."/>
            <person name="Glavina del Rio T."/>
            <person name="Hammon N."/>
            <person name="Israni S."/>
            <person name="Dalin E."/>
            <person name="Tice H."/>
            <person name="Pitluck S."/>
            <person name="Chain P."/>
            <person name="Malfatti S."/>
            <person name="Shin M."/>
            <person name="Vergez L."/>
            <person name="Schmutz J."/>
            <person name="Larimer F."/>
            <person name="Land M."/>
            <person name="Hauser L."/>
            <person name="Pelletier D.A."/>
            <person name="Kyrpides N."/>
            <person name="Kim E."/>
            <person name="Harwood C.S."/>
            <person name="Oda Y."/>
            <person name="Richardson P."/>
        </authorList>
    </citation>
    <scope>NUCLEOTIDE SEQUENCE [LARGE SCALE GENOMIC DNA]</scope>
    <source>
        <strain evidence="3">BisA53</strain>
    </source>
</reference>